<dbReference type="SMART" id="SM00355">
    <property type="entry name" value="ZnF_C2H2"/>
    <property type="match status" value="2"/>
</dbReference>
<dbReference type="SUPFAM" id="SSF57667">
    <property type="entry name" value="beta-beta-alpha zinc fingers"/>
    <property type="match status" value="1"/>
</dbReference>
<dbReference type="Proteomes" id="UP001328107">
    <property type="component" value="Unassembled WGS sequence"/>
</dbReference>
<accession>A0AAN5DEQ7</accession>
<organism evidence="3 4">
    <name type="scientific">Pristionchus mayeri</name>
    <dbReference type="NCBI Taxonomy" id="1317129"/>
    <lineage>
        <taxon>Eukaryota</taxon>
        <taxon>Metazoa</taxon>
        <taxon>Ecdysozoa</taxon>
        <taxon>Nematoda</taxon>
        <taxon>Chromadorea</taxon>
        <taxon>Rhabditida</taxon>
        <taxon>Rhabditina</taxon>
        <taxon>Diplogasteromorpha</taxon>
        <taxon>Diplogasteroidea</taxon>
        <taxon>Neodiplogasteridae</taxon>
        <taxon>Pristionchus</taxon>
    </lineage>
</organism>
<evidence type="ECO:0000259" key="2">
    <source>
        <dbReference type="SMART" id="SM00355"/>
    </source>
</evidence>
<dbReference type="EMBL" id="BTRK01000006">
    <property type="protein sequence ID" value="GMR60730.1"/>
    <property type="molecule type" value="Genomic_DNA"/>
</dbReference>
<name>A0AAN5DEQ7_9BILA</name>
<reference evidence="4" key="1">
    <citation type="submission" date="2022-10" db="EMBL/GenBank/DDBJ databases">
        <title>Genome assembly of Pristionchus species.</title>
        <authorList>
            <person name="Yoshida K."/>
            <person name="Sommer R.J."/>
        </authorList>
    </citation>
    <scope>NUCLEOTIDE SEQUENCE [LARGE SCALE GENOMIC DNA]</scope>
    <source>
        <strain evidence="4">RS5460</strain>
    </source>
</reference>
<feature type="domain" description="C2H2-type" evidence="2">
    <location>
        <begin position="306"/>
        <end position="331"/>
    </location>
</feature>
<keyword evidence="4" id="KW-1185">Reference proteome</keyword>
<dbReference type="InterPro" id="IPR013087">
    <property type="entry name" value="Znf_C2H2_type"/>
</dbReference>
<feature type="region of interest" description="Disordered" evidence="1">
    <location>
        <begin position="92"/>
        <end position="111"/>
    </location>
</feature>
<evidence type="ECO:0000256" key="1">
    <source>
        <dbReference type="SAM" id="MobiDB-lite"/>
    </source>
</evidence>
<protein>
    <recommendedName>
        <fullName evidence="2">C2H2-type domain-containing protein</fullName>
    </recommendedName>
</protein>
<feature type="compositionally biased region" description="Low complexity" evidence="1">
    <location>
        <begin position="135"/>
        <end position="153"/>
    </location>
</feature>
<feature type="non-terminal residue" evidence="3">
    <location>
        <position position="1"/>
    </location>
</feature>
<evidence type="ECO:0000313" key="3">
    <source>
        <dbReference type="EMBL" id="GMR60730.1"/>
    </source>
</evidence>
<feature type="region of interest" description="Disordered" evidence="1">
    <location>
        <begin position="209"/>
        <end position="229"/>
    </location>
</feature>
<gene>
    <name evidence="3" type="ORF">PMAYCL1PPCAC_30925</name>
</gene>
<feature type="compositionally biased region" description="Polar residues" evidence="1">
    <location>
        <begin position="96"/>
        <end position="106"/>
    </location>
</feature>
<sequence length="390" mass="44063">AMTATNPRYAFITLEPGQDRRELYMSLSLYGDVKFVSKISEVSSIVTDLVADLENTALRNEASMSSHISLPIRPIKPSPKGLRSTVADQQLAKAISKQQQHRTSSLAMPELLPRPPSDFGSLIGATLNQPVLHLPSRASSSSSVSSQPASTTQQRLQQMIEDSEKLVANIKPEQTIPDEYEDDLRLNDDSHLEEEDDLADSREEIGRQYEDQDEVEEVPSSMPVDPLAHDPSILLDDGMDDDLQSYMDEEGNIELPYNPNFKECRPRPSAKNKQAQCEVCKRWVVVTATLTRLISHVFIHTQKQRFVCPMDGCDYSNKSEHSARRHIQSIHKRKLDPIDFETDKKTQSDAWRLDRCTWAPRCFPDHFETAPGGNLFMKVDGRNVSMPNTR</sequence>
<feature type="region of interest" description="Disordered" evidence="1">
    <location>
        <begin position="135"/>
        <end position="157"/>
    </location>
</feature>
<dbReference type="AlphaFoldDB" id="A0AAN5DEQ7"/>
<comment type="caution">
    <text evidence="3">The sequence shown here is derived from an EMBL/GenBank/DDBJ whole genome shotgun (WGS) entry which is preliminary data.</text>
</comment>
<dbReference type="InterPro" id="IPR036236">
    <property type="entry name" value="Znf_C2H2_sf"/>
</dbReference>
<proteinExistence type="predicted"/>
<feature type="domain" description="C2H2-type" evidence="2">
    <location>
        <begin position="275"/>
        <end position="300"/>
    </location>
</feature>
<dbReference type="Gene3D" id="3.30.160.60">
    <property type="entry name" value="Classic Zinc Finger"/>
    <property type="match status" value="1"/>
</dbReference>
<evidence type="ECO:0000313" key="4">
    <source>
        <dbReference type="Proteomes" id="UP001328107"/>
    </source>
</evidence>